<dbReference type="OrthoDB" id="1807498at2"/>
<dbReference type="STRING" id="1120996.SAMN02746066_04051"/>
<protein>
    <submittedName>
        <fullName evidence="1">Phage XkdN-like tail assembly chaperone protein, TAC</fullName>
    </submittedName>
</protein>
<gene>
    <name evidence="1" type="ORF">SAMN02746066_04051</name>
</gene>
<evidence type="ECO:0000313" key="1">
    <source>
        <dbReference type="EMBL" id="SHM95152.1"/>
    </source>
</evidence>
<dbReference type="Pfam" id="PF08890">
    <property type="entry name" value="Phage_TAC_5"/>
    <property type="match status" value="1"/>
</dbReference>
<evidence type="ECO:0000313" key="2">
    <source>
        <dbReference type="Proteomes" id="UP000184038"/>
    </source>
</evidence>
<dbReference type="RefSeq" id="WP_073290752.1">
    <property type="nucleotide sequence ID" value="NZ_FRCP01000023.1"/>
</dbReference>
<accession>A0A1M7MVF9</accession>
<dbReference type="InterPro" id="IPR038559">
    <property type="entry name" value="XkdN-like_sf"/>
</dbReference>
<dbReference type="EMBL" id="FRCP01000023">
    <property type="protein sequence ID" value="SHM95152.1"/>
    <property type="molecule type" value="Genomic_DNA"/>
</dbReference>
<name>A0A1M7MVF9_9FIRM</name>
<keyword evidence="2" id="KW-1185">Reference proteome</keyword>
<dbReference type="InterPro" id="IPR014986">
    <property type="entry name" value="XkdN-like"/>
</dbReference>
<dbReference type="Proteomes" id="UP000184038">
    <property type="component" value="Unassembled WGS sequence"/>
</dbReference>
<dbReference type="Gene3D" id="3.30.2220.30">
    <property type="match status" value="1"/>
</dbReference>
<sequence length="143" mass="16258">MSNLSRFLKTNKIVKENVFYPVTKSLVDEKGQPMKWEFKAITTAQDEIIRDDCTSDVQVTGKPGMFRPKLDTKKYMAKMVCACCVDPCLDNAELQDSYGAKKAEDLLRAMVDNPGEYQDLLLFVQKNNGFDVTMDEKVEEAKN</sequence>
<dbReference type="AlphaFoldDB" id="A0A1M7MVF9"/>
<reference evidence="1 2" key="1">
    <citation type="submission" date="2016-11" db="EMBL/GenBank/DDBJ databases">
        <authorList>
            <person name="Jaros S."/>
            <person name="Januszkiewicz K."/>
            <person name="Wedrychowicz H."/>
        </authorList>
    </citation>
    <scope>NUCLEOTIDE SEQUENCE [LARGE SCALE GENOMIC DNA]</scope>
    <source>
        <strain evidence="1 2">DSM 15930</strain>
    </source>
</reference>
<proteinExistence type="predicted"/>
<organism evidence="1 2">
    <name type="scientific">Anaerosporobacter mobilis DSM 15930</name>
    <dbReference type="NCBI Taxonomy" id="1120996"/>
    <lineage>
        <taxon>Bacteria</taxon>
        <taxon>Bacillati</taxon>
        <taxon>Bacillota</taxon>
        <taxon>Clostridia</taxon>
        <taxon>Lachnospirales</taxon>
        <taxon>Lachnospiraceae</taxon>
        <taxon>Anaerosporobacter</taxon>
    </lineage>
</organism>